<feature type="transmembrane region" description="Helical" evidence="9">
    <location>
        <begin position="329"/>
        <end position="356"/>
    </location>
</feature>
<comment type="caution">
    <text evidence="10">The sequence shown here is derived from an EMBL/GenBank/DDBJ whole genome shotgun (WGS) entry which is preliminary data.</text>
</comment>
<comment type="similarity">
    <text evidence="2">Belongs to the TrkH potassium transport family.</text>
</comment>
<feature type="transmembrane region" description="Helical" evidence="9">
    <location>
        <begin position="236"/>
        <end position="254"/>
    </location>
</feature>
<evidence type="ECO:0000256" key="7">
    <source>
        <dbReference type="ARBA" id="ARBA00023065"/>
    </source>
</evidence>
<dbReference type="EMBL" id="BSNF01000008">
    <property type="protein sequence ID" value="GLQ07251.1"/>
    <property type="molecule type" value="Genomic_DNA"/>
</dbReference>
<evidence type="ECO:0000256" key="2">
    <source>
        <dbReference type="ARBA" id="ARBA00009137"/>
    </source>
</evidence>
<feature type="transmembrane region" description="Helical" evidence="9">
    <location>
        <begin position="70"/>
        <end position="91"/>
    </location>
</feature>
<evidence type="ECO:0000313" key="10">
    <source>
        <dbReference type="EMBL" id="GLQ07251.1"/>
    </source>
</evidence>
<organism evidence="10 11">
    <name type="scientific">Sneathiella chinensis</name>
    <dbReference type="NCBI Taxonomy" id="349750"/>
    <lineage>
        <taxon>Bacteria</taxon>
        <taxon>Pseudomonadati</taxon>
        <taxon>Pseudomonadota</taxon>
        <taxon>Alphaproteobacteria</taxon>
        <taxon>Sneathiellales</taxon>
        <taxon>Sneathiellaceae</taxon>
        <taxon>Sneathiella</taxon>
    </lineage>
</organism>
<feature type="transmembrane region" description="Helical" evidence="9">
    <location>
        <begin position="133"/>
        <end position="153"/>
    </location>
</feature>
<keyword evidence="7" id="KW-0406">Ion transport</keyword>
<evidence type="ECO:0000313" key="11">
    <source>
        <dbReference type="Proteomes" id="UP001161409"/>
    </source>
</evidence>
<dbReference type="PANTHER" id="PTHR32024">
    <property type="entry name" value="TRK SYSTEM POTASSIUM UPTAKE PROTEIN TRKG-RELATED"/>
    <property type="match status" value="1"/>
</dbReference>
<evidence type="ECO:0000256" key="1">
    <source>
        <dbReference type="ARBA" id="ARBA00004651"/>
    </source>
</evidence>
<accession>A0ABQ5U759</accession>
<keyword evidence="5 9" id="KW-0812">Transmembrane</keyword>
<reference evidence="10" key="2">
    <citation type="submission" date="2023-01" db="EMBL/GenBank/DDBJ databases">
        <title>Draft genome sequence of Sneathiella chinensis strain NBRC 103408.</title>
        <authorList>
            <person name="Sun Q."/>
            <person name="Mori K."/>
        </authorList>
    </citation>
    <scope>NUCLEOTIDE SEQUENCE</scope>
    <source>
        <strain evidence="10">NBRC 103408</strain>
    </source>
</reference>
<dbReference type="Pfam" id="PF02386">
    <property type="entry name" value="TrkH"/>
    <property type="match status" value="1"/>
</dbReference>
<name>A0ABQ5U759_9PROT</name>
<gene>
    <name evidence="10" type="ORF">GCM10007924_24720</name>
</gene>
<feature type="transmembrane region" description="Helical" evidence="9">
    <location>
        <begin position="180"/>
        <end position="200"/>
    </location>
</feature>
<dbReference type="PANTHER" id="PTHR32024:SF2">
    <property type="entry name" value="TRK SYSTEM POTASSIUM UPTAKE PROTEIN TRKG-RELATED"/>
    <property type="match status" value="1"/>
</dbReference>
<evidence type="ECO:0000256" key="6">
    <source>
        <dbReference type="ARBA" id="ARBA00022989"/>
    </source>
</evidence>
<keyword evidence="6 9" id="KW-1133">Transmembrane helix</keyword>
<dbReference type="Proteomes" id="UP001161409">
    <property type="component" value="Unassembled WGS sequence"/>
</dbReference>
<dbReference type="RefSeq" id="WP_169561308.1">
    <property type="nucleotide sequence ID" value="NZ_BSNF01000008.1"/>
</dbReference>
<keyword evidence="4" id="KW-1003">Cell membrane</keyword>
<feature type="transmembrane region" description="Helical" evidence="9">
    <location>
        <begin position="39"/>
        <end position="58"/>
    </location>
</feature>
<reference evidence="10" key="1">
    <citation type="journal article" date="2014" name="Int. J. Syst. Evol. Microbiol.">
        <title>Complete genome of a new Firmicutes species belonging to the dominant human colonic microbiota ('Ruminococcus bicirculans') reveals two chromosomes and a selective capacity to utilize plant glucans.</title>
        <authorList>
            <consortium name="NISC Comparative Sequencing Program"/>
            <person name="Wegmann U."/>
            <person name="Louis P."/>
            <person name="Goesmann A."/>
            <person name="Henrissat B."/>
            <person name="Duncan S.H."/>
            <person name="Flint H.J."/>
        </authorList>
    </citation>
    <scope>NUCLEOTIDE SEQUENCE</scope>
    <source>
        <strain evidence="10">NBRC 103408</strain>
    </source>
</reference>
<protein>
    <submittedName>
        <fullName evidence="10">Trk system potassium transporter TrkH</fullName>
    </submittedName>
</protein>
<proteinExistence type="inferred from homology"/>
<keyword evidence="8 9" id="KW-0472">Membrane</keyword>
<evidence type="ECO:0000256" key="3">
    <source>
        <dbReference type="ARBA" id="ARBA00022448"/>
    </source>
</evidence>
<evidence type="ECO:0000256" key="5">
    <source>
        <dbReference type="ARBA" id="ARBA00022692"/>
    </source>
</evidence>
<sequence>MLFSPVMTILGWCLSMLAALMVVPGLLSLAEQGVGTASAFFGAAIITMFLGIGLIFATRMETTSLGRRETFLAAILVWTIVPGFAALPFILSGALPDFINAYFEALSGFTTNGASVMGNLPDQPKSILLWRSLTQWVGGFAIIIFVSSLASTFNMPGNNPLNRAIAKSSRRRLSRRVRDAVLSLLRIYALLTAICFALLWLSGMPFFHALCYAFSTISTGGFMVTPVEAAEFGNRFTETVLIIFMVIGAINFTLHWSYFNGNRRSYFTNPEYRYLMLVVVFGSLGLFMLLSVETDMSALDSIRIAIFNTVSALTTTGYTLPPLSESGEIYWPVGILFALLFLMTIGGSSCSTAGGVKLMRVLLLFKQSGAEIKRLSFPNGVIVLKYGDISLTREHILSAWGFFTVYCFTIVIVASGLALYDLNFQAALSLAVSNIANAGAVIDPTLTGLNSSGMDFTSYGSLPDGAKLLLCIAMLVGRLEFFAILSLFNPALWRR</sequence>
<comment type="subcellular location">
    <subcellularLocation>
        <location evidence="1">Cell membrane</location>
        <topology evidence="1">Multi-pass membrane protein</topology>
    </subcellularLocation>
</comment>
<feature type="transmembrane region" description="Helical" evidence="9">
    <location>
        <begin position="399"/>
        <end position="420"/>
    </location>
</feature>
<dbReference type="InterPro" id="IPR003445">
    <property type="entry name" value="Cat_transpt"/>
</dbReference>
<evidence type="ECO:0000256" key="4">
    <source>
        <dbReference type="ARBA" id="ARBA00022475"/>
    </source>
</evidence>
<keyword evidence="3" id="KW-0813">Transport</keyword>
<evidence type="ECO:0000256" key="9">
    <source>
        <dbReference type="SAM" id="Phobius"/>
    </source>
</evidence>
<evidence type="ECO:0000256" key="8">
    <source>
        <dbReference type="ARBA" id="ARBA00023136"/>
    </source>
</evidence>
<feature type="transmembrane region" description="Helical" evidence="9">
    <location>
        <begin position="274"/>
        <end position="292"/>
    </location>
</feature>
<keyword evidence="11" id="KW-1185">Reference proteome</keyword>
<feature type="transmembrane region" description="Helical" evidence="9">
    <location>
        <begin position="466"/>
        <end position="488"/>
    </location>
</feature>